<comment type="caution">
    <text evidence="1">The sequence shown here is derived from an EMBL/GenBank/DDBJ whole genome shotgun (WGS) entry which is preliminary data.</text>
</comment>
<protein>
    <submittedName>
        <fullName evidence="1">Uncharacterized protein</fullName>
    </submittedName>
</protein>
<gene>
    <name evidence="1" type="ORF">RS82_03477</name>
</gene>
<dbReference type="EMBL" id="JYJA01000039">
    <property type="protein sequence ID" value="KJL40861.1"/>
    <property type="molecule type" value="Genomic_DNA"/>
</dbReference>
<dbReference type="AlphaFoldDB" id="A0A0M2H8G3"/>
<dbReference type="PATRIC" id="fig|69370.6.peg.3540"/>
<keyword evidence="2" id="KW-1185">Reference proteome</keyword>
<reference evidence="1 2" key="1">
    <citation type="submission" date="2015-02" db="EMBL/GenBank/DDBJ databases">
        <title>Draft genome sequences of ten Microbacterium spp. with emphasis on heavy metal contaminated environments.</title>
        <authorList>
            <person name="Corretto E."/>
        </authorList>
    </citation>
    <scope>NUCLEOTIDE SEQUENCE [LARGE SCALE GENOMIC DNA]</scope>
    <source>
        <strain evidence="1 2">DSM 8608</strain>
    </source>
</reference>
<sequence length="37" mass="3915">MTPHPDPHFIGRNPDATAHTAAYPENAIDLQCGGVVT</sequence>
<evidence type="ECO:0000313" key="2">
    <source>
        <dbReference type="Proteomes" id="UP000034098"/>
    </source>
</evidence>
<proteinExistence type="predicted"/>
<organism evidence="1 2">
    <name type="scientific">Microbacterium trichothecenolyticum</name>
    <name type="common">Aureobacterium trichothecenolyticum</name>
    <dbReference type="NCBI Taxonomy" id="69370"/>
    <lineage>
        <taxon>Bacteria</taxon>
        <taxon>Bacillati</taxon>
        <taxon>Actinomycetota</taxon>
        <taxon>Actinomycetes</taxon>
        <taxon>Micrococcales</taxon>
        <taxon>Microbacteriaceae</taxon>
        <taxon>Microbacterium</taxon>
    </lineage>
</organism>
<dbReference type="Proteomes" id="UP000034098">
    <property type="component" value="Unassembled WGS sequence"/>
</dbReference>
<evidence type="ECO:0000313" key="1">
    <source>
        <dbReference type="EMBL" id="KJL40861.1"/>
    </source>
</evidence>
<name>A0A0M2H8G3_MICTR</name>
<accession>A0A0M2H8G3</accession>